<keyword evidence="1" id="KW-0812">Transmembrane</keyword>
<organism evidence="2 4">
    <name type="scientific">Roseburia amylophila</name>
    <dbReference type="NCBI Taxonomy" id="2981794"/>
    <lineage>
        <taxon>Bacteria</taxon>
        <taxon>Bacillati</taxon>
        <taxon>Bacillota</taxon>
        <taxon>Clostridia</taxon>
        <taxon>Lachnospirales</taxon>
        <taxon>Lachnospiraceae</taxon>
        <taxon>Roseburia</taxon>
    </lineage>
</organism>
<dbReference type="RefSeq" id="WP_022244383.1">
    <property type="nucleotide sequence ID" value="NZ_JAJEQW010000017.1"/>
</dbReference>
<sequence length="79" mass="9239">MSQEKVDRYKEQKKNRKKIMKQEKCKRYLGYTATVVVIALIIGWAGFSIYKNHEANKPVSYTEVDLSALTDYYSNLQVD</sequence>
<evidence type="ECO:0000256" key="1">
    <source>
        <dbReference type="SAM" id="Phobius"/>
    </source>
</evidence>
<evidence type="ECO:0000313" key="5">
    <source>
        <dbReference type="Proteomes" id="UP001209666"/>
    </source>
</evidence>
<gene>
    <name evidence="2" type="ORF">LKD47_13160</name>
    <name evidence="3" type="ORF">OCV43_13080</name>
</gene>
<dbReference type="Proteomes" id="UP001198893">
    <property type="component" value="Unassembled WGS sequence"/>
</dbReference>
<reference evidence="3" key="3">
    <citation type="submission" date="2022-09" db="EMBL/GenBank/DDBJ databases">
        <authorList>
            <person name="Hitch T.C.A."/>
        </authorList>
    </citation>
    <scope>NUCLEOTIDE SEQUENCE</scope>
    <source>
        <strain evidence="3">Sanger_19</strain>
    </source>
</reference>
<dbReference type="EMBL" id="JAOQKI010000027">
    <property type="protein sequence ID" value="MCU6718182.1"/>
    <property type="molecule type" value="Genomic_DNA"/>
</dbReference>
<keyword evidence="5" id="KW-1185">Reference proteome</keyword>
<accession>A0AAW4WM71</accession>
<keyword evidence="1" id="KW-0472">Membrane</keyword>
<proteinExistence type="predicted"/>
<evidence type="ECO:0000313" key="3">
    <source>
        <dbReference type="EMBL" id="MCU6718182.1"/>
    </source>
</evidence>
<feature type="transmembrane region" description="Helical" evidence="1">
    <location>
        <begin position="28"/>
        <end position="50"/>
    </location>
</feature>
<evidence type="ECO:0000313" key="4">
    <source>
        <dbReference type="Proteomes" id="UP001198893"/>
    </source>
</evidence>
<dbReference type="EMBL" id="JAJEQW010000017">
    <property type="protein sequence ID" value="MCC2243225.1"/>
    <property type="molecule type" value="Genomic_DNA"/>
</dbReference>
<reference evidence="2" key="2">
    <citation type="submission" date="2021-10" db="EMBL/GenBank/DDBJ databases">
        <title>Anaerobic single-cell dispensing facilitates the cultivation of human gut bacteria.</title>
        <authorList>
            <person name="Afrizal A."/>
        </authorList>
    </citation>
    <scope>NUCLEOTIDE SEQUENCE</scope>
    <source>
        <strain evidence="2">CLA-AA-H204</strain>
    </source>
</reference>
<dbReference type="Proteomes" id="UP001209666">
    <property type="component" value="Unassembled WGS sequence"/>
</dbReference>
<comment type="caution">
    <text evidence="2">The sequence shown here is derived from an EMBL/GenBank/DDBJ whole genome shotgun (WGS) entry which is preliminary data.</text>
</comment>
<keyword evidence="1" id="KW-1133">Transmembrane helix</keyword>
<dbReference type="AlphaFoldDB" id="A0AAW4WM71"/>
<name>A0AAW4WM71_9FIRM</name>
<reference evidence="3 5" key="1">
    <citation type="journal article" date="2021" name="ISME Commun">
        <title>Automated analysis of genomic sequences facilitates high-throughput and comprehensive description of bacteria.</title>
        <authorList>
            <person name="Hitch T.C.A."/>
        </authorList>
    </citation>
    <scope>NUCLEOTIDE SEQUENCE [LARGE SCALE GENOMIC DNA]</scope>
    <source>
        <strain evidence="3 5">Sanger_19</strain>
    </source>
</reference>
<protein>
    <submittedName>
        <fullName evidence="2">Uncharacterized protein</fullName>
    </submittedName>
</protein>
<evidence type="ECO:0000313" key="2">
    <source>
        <dbReference type="EMBL" id="MCC2243225.1"/>
    </source>
</evidence>